<dbReference type="EMBL" id="MPKA01000062">
    <property type="protein sequence ID" value="OLU46600.1"/>
    <property type="molecule type" value="Genomic_DNA"/>
</dbReference>
<keyword evidence="2" id="KW-0812">Transmembrane</keyword>
<proteinExistence type="predicted"/>
<organism evidence="3 4">
    <name type="scientific">Dubosiella newyorkensis</name>
    <dbReference type="NCBI Taxonomy" id="1862672"/>
    <lineage>
        <taxon>Bacteria</taxon>
        <taxon>Bacillati</taxon>
        <taxon>Bacillota</taxon>
        <taxon>Erysipelotrichia</taxon>
        <taxon>Erysipelotrichales</taxon>
        <taxon>Erysipelotrichaceae</taxon>
        <taxon>Dubosiella</taxon>
    </lineage>
</organism>
<keyword evidence="4" id="KW-1185">Reference proteome</keyword>
<evidence type="ECO:0008006" key="5">
    <source>
        <dbReference type="Google" id="ProtNLM"/>
    </source>
</evidence>
<protein>
    <recommendedName>
        <fullName evidence="5">DUF2335 domain-containing protein</fullName>
    </recommendedName>
</protein>
<dbReference type="Pfam" id="PF10097">
    <property type="entry name" value="DUF2335"/>
    <property type="match status" value="1"/>
</dbReference>
<evidence type="ECO:0000256" key="2">
    <source>
        <dbReference type="SAM" id="Phobius"/>
    </source>
</evidence>
<reference evidence="3 4" key="1">
    <citation type="submission" date="2016-11" db="EMBL/GenBank/DDBJ databases">
        <title>Description of two novel members of the family Erysipelotrichaceae: Ileibacterium lipovorans gen. nov., sp. nov. and Dubosiella newyorkensis, gen. nov., sp. nov.</title>
        <authorList>
            <person name="Cox L.M."/>
            <person name="Sohn J."/>
            <person name="Tyrrell K.L."/>
            <person name="Citron D.M."/>
            <person name="Lawson P.A."/>
            <person name="Patel N.B."/>
            <person name="Iizumi T."/>
            <person name="Perez-Perez G.I."/>
            <person name="Goldstein E.J."/>
            <person name="Blaser M.J."/>
        </authorList>
    </citation>
    <scope>NUCLEOTIDE SEQUENCE [LARGE SCALE GENOMIC DNA]</scope>
    <source>
        <strain evidence="3 4">NYU-BL-A4</strain>
    </source>
</reference>
<keyword evidence="2" id="KW-1133">Transmembrane helix</keyword>
<evidence type="ECO:0000256" key="1">
    <source>
        <dbReference type="SAM" id="MobiDB-lite"/>
    </source>
</evidence>
<name>A0A1U7NMT4_9FIRM</name>
<dbReference type="AlphaFoldDB" id="A0A1U7NMT4"/>
<sequence length="161" mass="17956">MIMKDNTKTDNEPLTPTEQDSEIQQVEAEIDKLSPRQRNLVIERYEESSQIYEGPLPPASELIKYNEAHPDAADRIIAMAEKEQEARLVNATYMLREDAKTKKRGQFMGFIIALIVLGGGMFLLSQGRALEGFTTLVGAAATLVFIFISGRYQGSDKDGDK</sequence>
<dbReference type="Proteomes" id="UP000186705">
    <property type="component" value="Unassembled WGS sequence"/>
</dbReference>
<feature type="transmembrane region" description="Helical" evidence="2">
    <location>
        <begin position="130"/>
        <end position="148"/>
    </location>
</feature>
<comment type="caution">
    <text evidence="3">The sequence shown here is derived from an EMBL/GenBank/DDBJ whole genome shotgun (WGS) entry which is preliminary data.</text>
</comment>
<accession>A0A1U7NMT4</accession>
<feature type="region of interest" description="Disordered" evidence="1">
    <location>
        <begin position="1"/>
        <end position="23"/>
    </location>
</feature>
<feature type="compositionally biased region" description="Polar residues" evidence="1">
    <location>
        <begin position="12"/>
        <end position="23"/>
    </location>
</feature>
<dbReference type="InterPro" id="IPR019284">
    <property type="entry name" value="RP532"/>
</dbReference>
<evidence type="ECO:0000313" key="3">
    <source>
        <dbReference type="EMBL" id="OLU46600.1"/>
    </source>
</evidence>
<keyword evidence="2" id="KW-0472">Membrane</keyword>
<feature type="compositionally biased region" description="Basic and acidic residues" evidence="1">
    <location>
        <begin position="1"/>
        <end position="11"/>
    </location>
</feature>
<gene>
    <name evidence="3" type="ORF">BO225_05365</name>
</gene>
<dbReference type="STRING" id="1862672.BO225_05365"/>
<feature type="transmembrane region" description="Helical" evidence="2">
    <location>
        <begin position="105"/>
        <end position="124"/>
    </location>
</feature>
<evidence type="ECO:0000313" key="4">
    <source>
        <dbReference type="Proteomes" id="UP000186705"/>
    </source>
</evidence>